<evidence type="ECO:0000313" key="1">
    <source>
        <dbReference type="EMBL" id="BBN70140.1"/>
    </source>
</evidence>
<reference evidence="1" key="1">
    <citation type="journal article" date="2019" name="Science">
        <title>Mutation of a bHLH transcription factor allowed almond domestication.</title>
        <authorList>
            <person name="Sanchez-Perez R."/>
            <person name="Pavan S."/>
            <person name="Mazzeo R."/>
            <person name="Moldovan C."/>
            <person name="Aiese Cigliano R."/>
            <person name="Del Cueto J."/>
            <person name="Ricciardi F."/>
            <person name="Lotti C."/>
            <person name="Ricciardi L."/>
            <person name="Dicenta F."/>
            <person name="Lopez-Marques R.L."/>
            <person name="Lindberg Moller B."/>
        </authorList>
    </citation>
    <scope>NUCLEOTIDE SEQUENCE</scope>
</reference>
<name>A0A5H2YFX2_PRUDU</name>
<organism evidence="1">
    <name type="scientific">Prunus dulcis</name>
    <name type="common">Almond</name>
    <name type="synonym">Amygdalus dulcis</name>
    <dbReference type="NCBI Taxonomy" id="3755"/>
    <lineage>
        <taxon>Eukaryota</taxon>
        <taxon>Viridiplantae</taxon>
        <taxon>Streptophyta</taxon>
        <taxon>Embryophyta</taxon>
        <taxon>Tracheophyta</taxon>
        <taxon>Spermatophyta</taxon>
        <taxon>Magnoliopsida</taxon>
        <taxon>eudicotyledons</taxon>
        <taxon>Gunneridae</taxon>
        <taxon>Pentapetalae</taxon>
        <taxon>rosids</taxon>
        <taxon>fabids</taxon>
        <taxon>Rosales</taxon>
        <taxon>Rosaceae</taxon>
        <taxon>Amygdaloideae</taxon>
        <taxon>Amygdaleae</taxon>
        <taxon>Prunus</taxon>
    </lineage>
</organism>
<protein>
    <submittedName>
        <fullName evidence="1">Protein kinase superfamily protein</fullName>
    </submittedName>
</protein>
<gene>
    <name evidence="1" type="ORF">Prudu_1439S000500</name>
</gene>
<dbReference type="CDD" id="cd09272">
    <property type="entry name" value="RNase_HI_RT_Ty1"/>
    <property type="match status" value="1"/>
</dbReference>
<keyword evidence="1" id="KW-0808">Transferase</keyword>
<dbReference type="PANTHER" id="PTHR11439">
    <property type="entry name" value="GAG-POL-RELATED RETROTRANSPOSON"/>
    <property type="match status" value="1"/>
</dbReference>
<keyword evidence="1" id="KW-0418">Kinase</keyword>
<dbReference type="GO" id="GO:0016301">
    <property type="term" value="F:kinase activity"/>
    <property type="evidence" value="ECO:0007669"/>
    <property type="project" value="UniProtKB-KW"/>
</dbReference>
<dbReference type="EMBL" id="AP021776">
    <property type="protein sequence ID" value="BBN70140.1"/>
    <property type="molecule type" value="Genomic_DNA"/>
</dbReference>
<accession>A0A5H2YFX2</accession>
<dbReference type="AlphaFoldDB" id="A0A5H2YFX2"/>
<proteinExistence type="predicted"/>
<dbReference type="PANTHER" id="PTHR11439:SF467">
    <property type="entry name" value="INTEGRASE CATALYTIC DOMAIN-CONTAINING PROTEIN"/>
    <property type="match status" value="1"/>
</dbReference>
<sequence>MAHTRPNIAYAVSVVSKFMHSPSEDHMGAVMRILKYLKVTPSNGLMFCKYGHTYVKGYTDADWTGSITDRRSTPRYFTFVGGNLVTWRSKKKNAVSRSSAKA</sequence>